<protein>
    <submittedName>
        <fullName evidence="7">Uncharacterized protein</fullName>
    </submittedName>
</protein>
<evidence type="ECO:0000256" key="3">
    <source>
        <dbReference type="ARBA" id="ARBA00022692"/>
    </source>
</evidence>
<keyword evidence="4" id="KW-1133">Transmembrane helix</keyword>
<name>A0A225VMK0_9STRA</name>
<dbReference type="EMBL" id="NBNE01010705">
    <property type="protein sequence ID" value="OWY97226.1"/>
    <property type="molecule type" value="Genomic_DNA"/>
</dbReference>
<sequence length="110" mass="12356">MHEEIRPSGNAECVSDAPLTPERPSFSWGKFWSFVGPGWLMSTAYLDPGNLEADLQSGAYSRYELLYVTFWSTALGGLYQVRAARLGSYTLRHLAEFCRAKDPRLVSYAV</sequence>
<dbReference type="Pfam" id="PF01566">
    <property type="entry name" value="Nramp"/>
    <property type="match status" value="1"/>
</dbReference>
<dbReference type="InterPro" id="IPR001046">
    <property type="entry name" value="NRAMP_fam"/>
</dbReference>
<dbReference type="GO" id="GO:0034755">
    <property type="term" value="P:iron ion transmembrane transport"/>
    <property type="evidence" value="ECO:0007669"/>
    <property type="project" value="TreeGrafter"/>
</dbReference>
<evidence type="ECO:0000313" key="7">
    <source>
        <dbReference type="EMBL" id="OWZ06118.1"/>
    </source>
</evidence>
<dbReference type="GO" id="GO:0005886">
    <property type="term" value="C:plasma membrane"/>
    <property type="evidence" value="ECO:0007669"/>
    <property type="project" value="TreeGrafter"/>
</dbReference>
<evidence type="ECO:0000256" key="4">
    <source>
        <dbReference type="ARBA" id="ARBA00022989"/>
    </source>
</evidence>
<keyword evidence="5" id="KW-0472">Membrane</keyword>
<dbReference type="Proteomes" id="UP000198211">
    <property type="component" value="Unassembled WGS sequence"/>
</dbReference>
<dbReference type="EMBL" id="NBNE01004106">
    <property type="protein sequence ID" value="OWZ06118.1"/>
    <property type="molecule type" value="Genomic_DNA"/>
</dbReference>
<comment type="caution">
    <text evidence="7">The sequence shown here is derived from an EMBL/GenBank/DDBJ whole genome shotgun (WGS) entry which is preliminary data.</text>
</comment>
<comment type="subcellular location">
    <subcellularLocation>
        <location evidence="1">Membrane</location>
        <topology evidence="1">Multi-pass membrane protein</topology>
    </subcellularLocation>
</comment>
<dbReference type="GO" id="GO:0005384">
    <property type="term" value="F:manganese ion transmembrane transporter activity"/>
    <property type="evidence" value="ECO:0007669"/>
    <property type="project" value="TreeGrafter"/>
</dbReference>
<evidence type="ECO:0000256" key="2">
    <source>
        <dbReference type="ARBA" id="ARBA00022448"/>
    </source>
</evidence>
<dbReference type="OrthoDB" id="409173at2759"/>
<evidence type="ECO:0000256" key="1">
    <source>
        <dbReference type="ARBA" id="ARBA00004141"/>
    </source>
</evidence>
<keyword evidence="3" id="KW-0812">Transmembrane</keyword>
<reference evidence="7" key="1">
    <citation type="journal article" date="2017" name="Genome Biol. Evol.">
        <title>Phytophthora megakarya and P. palmivora, closely related causal agents of cacao black pod rot, underwent increases in genome sizes and gene numbers by different mechanisms.</title>
        <authorList>
            <person name="Ali S.S."/>
            <person name="Shao J."/>
            <person name="Lary D.J."/>
            <person name="Kronmiller B."/>
            <person name="Shen D."/>
            <person name="Strem M.D."/>
            <person name="Amoako-Attah I."/>
            <person name="Akrofi A.Y."/>
            <person name="Begoude B.A."/>
            <person name="Ten Hoopen G.M."/>
            <person name="Coulibaly K."/>
            <person name="Kebe B.I."/>
            <person name="Melnick R.L."/>
            <person name="Guiltinan M.J."/>
            <person name="Tyler B.M."/>
            <person name="Meinhardt L.W."/>
            <person name="Bailey B.A."/>
        </authorList>
    </citation>
    <scope>NUCLEOTIDE SEQUENCE</scope>
    <source>
        <strain evidence="7">Zdho120</strain>
    </source>
</reference>
<gene>
    <name evidence="7" type="ORF">PHMEG_00021677</name>
    <name evidence="6" type="ORF">PHMEG_00032300</name>
</gene>
<organism evidence="7 8">
    <name type="scientific">Phytophthora megakarya</name>
    <dbReference type="NCBI Taxonomy" id="4795"/>
    <lineage>
        <taxon>Eukaryota</taxon>
        <taxon>Sar</taxon>
        <taxon>Stramenopiles</taxon>
        <taxon>Oomycota</taxon>
        <taxon>Peronosporomycetes</taxon>
        <taxon>Peronosporales</taxon>
        <taxon>Peronosporaceae</taxon>
        <taxon>Phytophthora</taxon>
    </lineage>
</organism>
<proteinExistence type="predicted"/>
<keyword evidence="8" id="KW-1185">Reference proteome</keyword>
<dbReference type="PANTHER" id="PTHR11706:SF33">
    <property type="entry name" value="NATURAL RESISTANCE-ASSOCIATED MACROPHAGE PROTEIN 2"/>
    <property type="match status" value="1"/>
</dbReference>
<dbReference type="PANTHER" id="PTHR11706">
    <property type="entry name" value="SOLUTE CARRIER PROTEIN FAMILY 11 MEMBER"/>
    <property type="match status" value="1"/>
</dbReference>
<accession>A0A225VMK0</accession>
<evidence type="ECO:0000313" key="6">
    <source>
        <dbReference type="EMBL" id="OWY97226.1"/>
    </source>
</evidence>
<evidence type="ECO:0000313" key="8">
    <source>
        <dbReference type="Proteomes" id="UP000198211"/>
    </source>
</evidence>
<keyword evidence="2" id="KW-0813">Transport</keyword>
<reference evidence="7" key="3">
    <citation type="submission" date="2017-03" db="EMBL/GenBank/DDBJ databases">
        <authorList>
            <person name="Afonso C.L."/>
            <person name="Miller P.J."/>
            <person name="Scott M.A."/>
            <person name="Spackman E."/>
            <person name="Goraichik I."/>
            <person name="Dimitrov K.M."/>
            <person name="Suarez D.L."/>
            <person name="Swayne D.E."/>
        </authorList>
    </citation>
    <scope>NUCLEOTIDE SEQUENCE</scope>
    <source>
        <strain evidence="7">Zdho120</strain>
    </source>
</reference>
<evidence type="ECO:0000256" key="5">
    <source>
        <dbReference type="ARBA" id="ARBA00023136"/>
    </source>
</evidence>
<dbReference type="GO" id="GO:0015086">
    <property type="term" value="F:cadmium ion transmembrane transporter activity"/>
    <property type="evidence" value="ECO:0007669"/>
    <property type="project" value="TreeGrafter"/>
</dbReference>
<dbReference type="STRING" id="4795.A0A225VMK0"/>
<reference evidence="8" key="2">
    <citation type="submission" date="2017-03" db="EMBL/GenBank/DDBJ databases">
        <title>Phytopthora megakarya and P. palmivora, two closely related causual agents of cacao black pod achieved similar genome size and gene model numbers by different mechanisms.</title>
        <authorList>
            <person name="Ali S."/>
            <person name="Shao J."/>
            <person name="Larry D.J."/>
            <person name="Kronmiller B."/>
            <person name="Shen D."/>
            <person name="Strem M.D."/>
            <person name="Melnick R.L."/>
            <person name="Guiltinan M.J."/>
            <person name="Tyler B.M."/>
            <person name="Meinhardt L.W."/>
            <person name="Bailey B.A."/>
        </authorList>
    </citation>
    <scope>NUCLEOTIDE SEQUENCE [LARGE SCALE GENOMIC DNA]</scope>
    <source>
        <strain evidence="8">zdho120</strain>
    </source>
</reference>
<dbReference type="AlphaFoldDB" id="A0A225VMK0"/>